<keyword evidence="3" id="KW-1185">Reference proteome</keyword>
<evidence type="ECO:0000313" key="2">
    <source>
        <dbReference type="EMBL" id="MSS90195.1"/>
    </source>
</evidence>
<dbReference type="AlphaFoldDB" id="A0A6N7WKC9"/>
<keyword evidence="1" id="KW-0732">Signal</keyword>
<dbReference type="GeneID" id="86055028"/>
<proteinExistence type="predicted"/>
<sequence>MEKGKKWLMYFAAAVLLTVVIPITAGASGSASGNSASGNAPAPTKPNVVQMSTGIKLNSTVPTYFYADTVKGVIILSPDGMVKTAAGLTDAQIKNGAGLYFSVTEGKTGPQARQAVFLTAAMNGRNVISMLDVQLTSNAGGKTNIISRTLAPVVLTIGVPDQFQAWNNFQVISIANGSIEVLPDLDVDPRTVTVATSNFGVLALVY</sequence>
<evidence type="ECO:0000313" key="3">
    <source>
        <dbReference type="Proteomes" id="UP000436047"/>
    </source>
</evidence>
<feature type="chain" id="PRO_5026760720" evidence="1">
    <location>
        <begin position="28"/>
        <end position="206"/>
    </location>
</feature>
<name>A0A6N7WKC9_9FIRM</name>
<dbReference type="Proteomes" id="UP000436047">
    <property type="component" value="Unassembled WGS sequence"/>
</dbReference>
<organism evidence="2 3">
    <name type="scientific">Eisenbergiella porci</name>
    <dbReference type="NCBI Taxonomy" id="2652274"/>
    <lineage>
        <taxon>Bacteria</taxon>
        <taxon>Bacillati</taxon>
        <taxon>Bacillota</taxon>
        <taxon>Clostridia</taxon>
        <taxon>Lachnospirales</taxon>
        <taxon>Lachnospiraceae</taxon>
        <taxon>Eisenbergiella</taxon>
    </lineage>
</organism>
<protein>
    <submittedName>
        <fullName evidence="2">Uncharacterized protein</fullName>
    </submittedName>
</protein>
<reference evidence="2 3" key="1">
    <citation type="submission" date="2019-08" db="EMBL/GenBank/DDBJ databases">
        <title>In-depth cultivation of the pig gut microbiome towards novel bacterial diversity and tailored functional studies.</title>
        <authorList>
            <person name="Wylensek D."/>
            <person name="Hitch T.C.A."/>
            <person name="Clavel T."/>
        </authorList>
    </citation>
    <scope>NUCLEOTIDE SEQUENCE [LARGE SCALE GENOMIC DNA]</scope>
    <source>
        <strain evidence="2 3">WCA-389-WT-23B</strain>
    </source>
</reference>
<feature type="signal peptide" evidence="1">
    <location>
        <begin position="1"/>
        <end position="27"/>
    </location>
</feature>
<dbReference type="RefSeq" id="WP_154466482.1">
    <property type="nucleotide sequence ID" value="NZ_JAXDZL010000097.1"/>
</dbReference>
<gene>
    <name evidence="2" type="ORF">FYJ45_18495</name>
</gene>
<dbReference type="EMBL" id="VUMI01000033">
    <property type="protein sequence ID" value="MSS90195.1"/>
    <property type="molecule type" value="Genomic_DNA"/>
</dbReference>
<comment type="caution">
    <text evidence="2">The sequence shown here is derived from an EMBL/GenBank/DDBJ whole genome shotgun (WGS) entry which is preliminary data.</text>
</comment>
<evidence type="ECO:0000256" key="1">
    <source>
        <dbReference type="SAM" id="SignalP"/>
    </source>
</evidence>
<accession>A0A6N7WKC9</accession>